<gene>
    <name evidence="1" type="ORF">LRX75_11825</name>
</gene>
<name>A0A9X1NTJ0_9HYPH</name>
<organism evidence="1 2">
    <name type="scientific">Rhizobium quercicola</name>
    <dbReference type="NCBI Taxonomy" id="2901226"/>
    <lineage>
        <taxon>Bacteria</taxon>
        <taxon>Pseudomonadati</taxon>
        <taxon>Pseudomonadota</taxon>
        <taxon>Alphaproteobacteria</taxon>
        <taxon>Hyphomicrobiales</taxon>
        <taxon>Rhizobiaceae</taxon>
        <taxon>Rhizobium/Agrobacterium group</taxon>
        <taxon>Rhizobium</taxon>
    </lineage>
</organism>
<reference evidence="1" key="1">
    <citation type="submission" date="2021-12" db="EMBL/GenBank/DDBJ databases">
        <authorList>
            <person name="Li Y."/>
        </authorList>
    </citation>
    <scope>NUCLEOTIDE SEQUENCE</scope>
    <source>
        <strain evidence="1">DKSPLA3</strain>
    </source>
</reference>
<dbReference type="RefSeq" id="WP_231814612.1">
    <property type="nucleotide sequence ID" value="NZ_JAJOZR010000007.1"/>
</dbReference>
<dbReference type="Pfam" id="PF13481">
    <property type="entry name" value="AAA_25"/>
    <property type="match status" value="1"/>
</dbReference>
<sequence>MARIPAIDPYLAKPSFDEDAVRGHVEMLHKLSAGLAGLLVVSTFYANPAGDKDVPGVVTHHRVGDVNGMVEAILCHAETPNVNVFAGLQVMRPDLERGKRGTESDILALLGLVVDLDADTGHDGSMPIDPHLVLETSPGNRQPFVLFDRPVAPAEAKPLAAALKRATGSDHGTADIAHVWRISGTLNFPNRKKLERGRSADPARVFVLEEWQGDFVSVEDLRTALEPWAGEVREASSFSMGELPVSGSVRAGDRAAGLLAACDVGDRSNHAARVVEQLAFDGHSPEVALFLFLNAPGDWLTRYPTEDRATSDFRRLWGKFAVPLIEEREQLSVSVSGFLDRVASKPPLVAANDNKPPVLSIFDWTVDRFVGTAPAVQHLVEGAFPLAVPGMVSAMGDTGKSYAILELHRRVSFGSSPLAPPVFGGRVVAEGTSVMITSEDDQNEVHRRVAALDERDYRSSSAASKMIVVPLPSAGGARAFWRDDRKNGLQETDDFKRICDQLKSINDLRLVTFDPLASFAHLALNEDPAAGQFVCTSLSKLAAETGATVLVAHHMRKVQKPIETLGDARDAIRGSTAIVDGLRVAYAMWPAEEARARKVCKELGVPFMPGKVVLGGIVKANGAARRIVSTYVRNEFGLLIDATAGLGARAPVQADLLAAMTIAIEGAAANGQPFTKTGATGVFEMKDRLSGELKGLSRHRLEKLVEGLLESGAVVSCLATGTATKWLDVPGGQFAIGLGNFRKGASR</sequence>
<dbReference type="Proteomes" id="UP001139089">
    <property type="component" value="Unassembled WGS sequence"/>
</dbReference>
<evidence type="ECO:0000313" key="1">
    <source>
        <dbReference type="EMBL" id="MCD7109726.1"/>
    </source>
</evidence>
<protein>
    <submittedName>
        <fullName evidence="1">AAA family ATPase</fullName>
    </submittedName>
</protein>
<proteinExistence type="predicted"/>
<keyword evidence="2" id="KW-1185">Reference proteome</keyword>
<dbReference type="InterPro" id="IPR027417">
    <property type="entry name" value="P-loop_NTPase"/>
</dbReference>
<dbReference type="AlphaFoldDB" id="A0A9X1NTJ0"/>
<dbReference type="Gene3D" id="3.40.50.300">
    <property type="entry name" value="P-loop containing nucleotide triphosphate hydrolases"/>
    <property type="match status" value="1"/>
</dbReference>
<evidence type="ECO:0000313" key="2">
    <source>
        <dbReference type="Proteomes" id="UP001139089"/>
    </source>
</evidence>
<dbReference type="EMBL" id="JAJOZR010000007">
    <property type="protein sequence ID" value="MCD7109726.1"/>
    <property type="molecule type" value="Genomic_DNA"/>
</dbReference>
<dbReference type="Gene3D" id="3.30.70.1790">
    <property type="entry name" value="RepB DNA-primase, N-terminal domain"/>
    <property type="match status" value="1"/>
</dbReference>
<dbReference type="SUPFAM" id="SSF52540">
    <property type="entry name" value="P-loop containing nucleoside triphosphate hydrolases"/>
    <property type="match status" value="1"/>
</dbReference>
<accession>A0A9X1NTJ0</accession>
<comment type="caution">
    <text evidence="1">The sequence shown here is derived from an EMBL/GenBank/DDBJ whole genome shotgun (WGS) entry which is preliminary data.</text>
</comment>